<reference evidence="1" key="1">
    <citation type="journal article" date="2020" name="Phytopathology">
        <title>Genome Sequence Resources of Colletotrichum truncatum, C. plurivorum, C. musicola, and C. sojae: Four Species Pathogenic to Soybean (Glycine max).</title>
        <authorList>
            <person name="Rogerio F."/>
            <person name="Boufleur T.R."/>
            <person name="Ciampi-Guillardi M."/>
            <person name="Sukno S.A."/>
            <person name="Thon M.R."/>
            <person name="Massola Junior N.S."/>
            <person name="Baroncelli R."/>
        </authorList>
    </citation>
    <scope>NUCLEOTIDE SEQUENCE</scope>
    <source>
        <strain evidence="1">LFN0074</strain>
    </source>
</reference>
<proteinExistence type="predicted"/>
<gene>
    <name evidence="1" type="ORF">CMUS01_06446</name>
</gene>
<organism evidence="1 2">
    <name type="scientific">Colletotrichum musicola</name>
    <dbReference type="NCBI Taxonomy" id="2175873"/>
    <lineage>
        <taxon>Eukaryota</taxon>
        <taxon>Fungi</taxon>
        <taxon>Dikarya</taxon>
        <taxon>Ascomycota</taxon>
        <taxon>Pezizomycotina</taxon>
        <taxon>Sordariomycetes</taxon>
        <taxon>Hypocreomycetidae</taxon>
        <taxon>Glomerellales</taxon>
        <taxon>Glomerellaceae</taxon>
        <taxon>Colletotrichum</taxon>
        <taxon>Colletotrichum orchidearum species complex</taxon>
    </lineage>
</organism>
<dbReference type="OrthoDB" id="4820929at2759"/>
<keyword evidence="2" id="KW-1185">Reference proteome</keyword>
<comment type="caution">
    <text evidence="1">The sequence shown here is derived from an EMBL/GenBank/DDBJ whole genome shotgun (WGS) entry which is preliminary data.</text>
</comment>
<name>A0A8H6KLM3_9PEZI</name>
<sequence length="317" mass="35032">MAEAAPSNQNQNQAVPSYEWRIKNGGVGRSRHILRIRWQAWEPISSIPEPLTKPPVSSFDLHVASMDPWEQDWLAEHDVHSEWDDEHAIGSFGACMVAPAPGHTEWVLVEMMAEDAGTDPSADVFDIPATRRLHCCGQDRPPERPPYVTLRASTEGGVVTIGDWITFVHELLEQQQPAILASRGQKHASCGEPVILEDEVVYVNPTNSCAGIYLEGERDVGLRLTVLAVRTARWESFWNAVAYEARRRAAPAPPAALKMEACICWKSTTEPCPIATRFGSPCFAQTTADFLMPLATWWRVGWNGYTGSPAQASSSAQ</sequence>
<accession>A0A8H6KLM3</accession>
<dbReference type="EMBL" id="WIGM01000210">
    <property type="protein sequence ID" value="KAF6833787.1"/>
    <property type="molecule type" value="Genomic_DNA"/>
</dbReference>
<dbReference type="AlphaFoldDB" id="A0A8H6KLM3"/>
<evidence type="ECO:0000313" key="2">
    <source>
        <dbReference type="Proteomes" id="UP000639643"/>
    </source>
</evidence>
<protein>
    <submittedName>
        <fullName evidence="1">Uncharacterized protein</fullName>
    </submittedName>
</protein>
<evidence type="ECO:0000313" key="1">
    <source>
        <dbReference type="EMBL" id="KAF6833787.1"/>
    </source>
</evidence>
<dbReference type="Proteomes" id="UP000639643">
    <property type="component" value="Unassembled WGS sequence"/>
</dbReference>